<dbReference type="GO" id="GO:0005829">
    <property type="term" value="C:cytosol"/>
    <property type="evidence" value="ECO:0007669"/>
    <property type="project" value="TreeGrafter"/>
</dbReference>
<dbReference type="SUPFAM" id="SSF55931">
    <property type="entry name" value="Glutamine synthetase/guanido kinase"/>
    <property type="match status" value="1"/>
</dbReference>
<dbReference type="PANTHER" id="PTHR38761:SF1">
    <property type="entry name" value="GLUTAMATE--CYSTEINE LIGASE"/>
    <property type="match status" value="1"/>
</dbReference>
<name>A0A1H8R9U2_9BACI</name>
<dbReference type="OrthoDB" id="9803907at2"/>
<evidence type="ECO:0000256" key="4">
    <source>
        <dbReference type="ARBA" id="ARBA00022684"/>
    </source>
</evidence>
<comment type="similarity">
    <text evidence="8">Belongs to the glutamate--cysteine ligase type 1 family.</text>
</comment>
<evidence type="ECO:0000256" key="1">
    <source>
        <dbReference type="ARBA" id="ARBA00005006"/>
    </source>
</evidence>
<dbReference type="GO" id="GO:0006750">
    <property type="term" value="P:glutathione biosynthetic process"/>
    <property type="evidence" value="ECO:0007669"/>
    <property type="project" value="UniProtKB-UniPathway"/>
</dbReference>
<keyword evidence="5" id="KW-0547">Nucleotide-binding</keyword>
<dbReference type="GO" id="GO:0046872">
    <property type="term" value="F:metal ion binding"/>
    <property type="evidence" value="ECO:0007669"/>
    <property type="project" value="TreeGrafter"/>
</dbReference>
<evidence type="ECO:0000256" key="5">
    <source>
        <dbReference type="ARBA" id="ARBA00022741"/>
    </source>
</evidence>
<dbReference type="InterPro" id="IPR006334">
    <property type="entry name" value="Glut_cys_ligase"/>
</dbReference>
<dbReference type="InterPro" id="IPR014746">
    <property type="entry name" value="Gln_synth/guanido_kin_cat_dom"/>
</dbReference>
<keyword evidence="12" id="KW-1185">Reference proteome</keyword>
<gene>
    <name evidence="11" type="ORF">SAMN04488134_1106</name>
</gene>
<keyword evidence="4 8" id="KW-0317">Glutathione biosynthesis</keyword>
<accession>A0A1H8R9U2</accession>
<organism evidence="11 12">
    <name type="scientific">Amphibacillus marinus</name>
    <dbReference type="NCBI Taxonomy" id="872970"/>
    <lineage>
        <taxon>Bacteria</taxon>
        <taxon>Bacillati</taxon>
        <taxon>Bacillota</taxon>
        <taxon>Bacilli</taxon>
        <taxon>Bacillales</taxon>
        <taxon>Bacillaceae</taxon>
        <taxon>Amphibacillus</taxon>
    </lineage>
</organism>
<dbReference type="GO" id="GO:0005524">
    <property type="term" value="F:ATP binding"/>
    <property type="evidence" value="ECO:0007669"/>
    <property type="project" value="UniProtKB-KW"/>
</dbReference>
<dbReference type="Proteomes" id="UP000199300">
    <property type="component" value="Unassembled WGS sequence"/>
</dbReference>
<reference evidence="11 12" key="1">
    <citation type="submission" date="2016-10" db="EMBL/GenBank/DDBJ databases">
        <authorList>
            <person name="de Groot N.N."/>
        </authorList>
    </citation>
    <scope>NUCLEOTIDE SEQUENCE [LARGE SCALE GENOMIC DNA]</scope>
    <source>
        <strain evidence="11 12">CGMCC 1.10434</strain>
    </source>
</reference>
<evidence type="ECO:0000256" key="7">
    <source>
        <dbReference type="ARBA" id="ARBA00048819"/>
    </source>
</evidence>
<dbReference type="PANTHER" id="PTHR38761">
    <property type="entry name" value="GLUTAMATE--CYSTEINE LIGASE"/>
    <property type="match status" value="1"/>
</dbReference>
<evidence type="ECO:0000313" key="11">
    <source>
        <dbReference type="EMBL" id="SEO63067.1"/>
    </source>
</evidence>
<proteinExistence type="inferred from homology"/>
<feature type="domain" description="Glutamate--cysteine ligase" evidence="10">
    <location>
        <begin position="11"/>
        <end position="385"/>
    </location>
</feature>
<dbReference type="GO" id="GO:0004357">
    <property type="term" value="F:glutamate-cysteine ligase activity"/>
    <property type="evidence" value="ECO:0007669"/>
    <property type="project" value="UniProtKB-EC"/>
</dbReference>
<evidence type="ECO:0000259" key="10">
    <source>
        <dbReference type="Pfam" id="PF04262"/>
    </source>
</evidence>
<dbReference type="UniPathway" id="UPA00142">
    <property type="reaction ID" value="UER00209"/>
</dbReference>
<protein>
    <recommendedName>
        <fullName evidence="2 9">Glutamate--cysteine ligase</fullName>
        <ecNumber evidence="2 9">6.3.2.2</ecNumber>
    </recommendedName>
</protein>
<sequence length="488" mass="56554">MTCLNEHQLIKQFPDRRSKQLLLKGLWGIERETQRTTEIGYISELPHPISFGNKLTNKQITVDFSENQLEFVTAPHPSPELALRELAEIQAYAETEIGDELLWPFSMPPRLPDEEDIPIAVFPETDEGIQKEIYRRGLALRYGKRLQMISGIHYNFSFSQELIQYLYLRSGASSSFVTFSNNLYLRVSRQFIKHRWLLIYLFGASPVADSSYDSEMQKKLNYQCDLKVEKEKFNKYATSLRASRYGYSNEVEACYQVSYNHLADYQKDVKRLLATPSAHFAKLGMMRNGKQVQLNYNIIQNESEFYAPIRIKQKVKGGKTQLDAIMKRGIGYLEIRTLDIDPFDRYGIQRDTIHFVHLFLLYCLLINDEQLTEKQQSLANENHEYIALFGRKPTLKLTLANNSAILAQDWAKQILNEMFKLADFLDTEAGFYQSIVRGQLEKVVNYSLLPSQRIADELAAYPNSYLEFGIDLAKLHQTGHSGWCREIQ</sequence>
<keyword evidence="3 8" id="KW-0436">Ligase</keyword>
<keyword evidence="6" id="KW-0067">ATP-binding</keyword>
<evidence type="ECO:0000256" key="8">
    <source>
        <dbReference type="RuleBase" id="RU003544"/>
    </source>
</evidence>
<evidence type="ECO:0000256" key="9">
    <source>
        <dbReference type="RuleBase" id="RU004391"/>
    </source>
</evidence>
<dbReference type="Gene3D" id="3.30.590.20">
    <property type="match status" value="1"/>
</dbReference>
<dbReference type="EMBL" id="FODJ01000010">
    <property type="protein sequence ID" value="SEO63067.1"/>
    <property type="molecule type" value="Genomic_DNA"/>
</dbReference>
<evidence type="ECO:0000313" key="12">
    <source>
        <dbReference type="Proteomes" id="UP000199300"/>
    </source>
</evidence>
<evidence type="ECO:0000256" key="3">
    <source>
        <dbReference type="ARBA" id="ARBA00022598"/>
    </source>
</evidence>
<evidence type="ECO:0000256" key="6">
    <source>
        <dbReference type="ARBA" id="ARBA00022840"/>
    </source>
</evidence>
<dbReference type="AlphaFoldDB" id="A0A1H8R9U2"/>
<evidence type="ECO:0000256" key="2">
    <source>
        <dbReference type="ARBA" id="ARBA00012220"/>
    </source>
</evidence>
<dbReference type="InterPro" id="IPR007370">
    <property type="entry name" value="Glu_cys_ligase"/>
</dbReference>
<dbReference type="STRING" id="872970.SAMN04488134_1106"/>
<dbReference type="EC" id="6.3.2.2" evidence="2 9"/>
<comment type="pathway">
    <text evidence="1 9">Sulfur metabolism; glutathione biosynthesis; glutathione from L-cysteine and L-glutamate: step 1/2.</text>
</comment>
<dbReference type="RefSeq" id="WP_091499003.1">
    <property type="nucleotide sequence ID" value="NZ_FODJ01000010.1"/>
</dbReference>
<dbReference type="Pfam" id="PF04262">
    <property type="entry name" value="Glu_cys_ligase"/>
    <property type="match status" value="1"/>
</dbReference>
<comment type="catalytic activity">
    <reaction evidence="7 9">
        <text>L-cysteine + L-glutamate + ATP = gamma-L-glutamyl-L-cysteine + ADP + phosphate + H(+)</text>
        <dbReference type="Rhea" id="RHEA:13285"/>
        <dbReference type="ChEBI" id="CHEBI:15378"/>
        <dbReference type="ChEBI" id="CHEBI:29985"/>
        <dbReference type="ChEBI" id="CHEBI:30616"/>
        <dbReference type="ChEBI" id="CHEBI:35235"/>
        <dbReference type="ChEBI" id="CHEBI:43474"/>
        <dbReference type="ChEBI" id="CHEBI:58173"/>
        <dbReference type="ChEBI" id="CHEBI:456216"/>
        <dbReference type="EC" id="6.3.2.2"/>
    </reaction>
</comment>